<evidence type="ECO:0000313" key="7">
    <source>
        <dbReference type="EMBL" id="MDR6213410.1"/>
    </source>
</evidence>
<accession>A0ABU1I8K2</accession>
<keyword evidence="8" id="KW-1185">Reference proteome</keyword>
<dbReference type="Gene3D" id="2.40.30.170">
    <property type="match status" value="1"/>
</dbReference>
<name>A0ABU1I8K2_9BURK</name>
<dbReference type="NCBIfam" id="TIGR01730">
    <property type="entry name" value="RND_mfp"/>
    <property type="match status" value="1"/>
</dbReference>
<sequence>MTGASMQRMPSPSALLAVAALCVLATAGALLLPSTTRAAGDDAKAQAPRPALAVTATQPTRSAIDLRLPANGNIAAWQEAVIGAESNGLRLTEVRVNVGDVVRAGQVLATFAPETVQADVAQSRASLLEAQANAAEAAANADRARTLTQSGALSQQQIQQYATASQTAQARVEAAQAALNAQRLRLRHTQVVAPDAGVISSRTATVGAVVGAGAELFRMVRKGRLEWRAEVTSTELPRIRPGTKVRVTAASGAQVDGTVRMVAPTVDPQTRNALVYVDLPGLLPEPPPGRPKAASAPLGGSEPRAAGSVGAVLPGMFARGDFLLGARDALSVPQTAVVVRDGFSSVFEIGEGNRVVMRRVQTGQRVGDRVEIASGLQPGVQIVERGGAFLNDGDLVRVQAAAPAGSASNPAPAQSAPAQPATK</sequence>
<evidence type="ECO:0000256" key="2">
    <source>
        <dbReference type="SAM" id="Coils"/>
    </source>
</evidence>
<dbReference type="InterPro" id="IPR058625">
    <property type="entry name" value="MdtA-like_BSH"/>
</dbReference>
<dbReference type="RefSeq" id="WP_405043244.1">
    <property type="nucleotide sequence ID" value="NZ_JAVIZX010000001.1"/>
</dbReference>
<feature type="coiled-coil region" evidence="2">
    <location>
        <begin position="118"/>
        <end position="147"/>
    </location>
</feature>
<organism evidence="7 8">
    <name type="scientific">Paracidovorax wautersii</name>
    <dbReference type="NCBI Taxonomy" id="1177982"/>
    <lineage>
        <taxon>Bacteria</taxon>
        <taxon>Pseudomonadati</taxon>
        <taxon>Pseudomonadota</taxon>
        <taxon>Betaproteobacteria</taxon>
        <taxon>Burkholderiales</taxon>
        <taxon>Comamonadaceae</taxon>
        <taxon>Paracidovorax</taxon>
    </lineage>
</organism>
<feature type="domain" description="Multidrug resistance protein MdtA-like barrel-sandwich hybrid" evidence="5">
    <location>
        <begin position="84"/>
        <end position="218"/>
    </location>
</feature>
<evidence type="ECO:0000259" key="5">
    <source>
        <dbReference type="Pfam" id="PF25917"/>
    </source>
</evidence>
<feature type="chain" id="PRO_5046274016" evidence="4">
    <location>
        <begin position="39"/>
        <end position="423"/>
    </location>
</feature>
<protein>
    <submittedName>
        <fullName evidence="7">HlyD family secretion protein</fullName>
    </submittedName>
</protein>
<dbReference type="Pfam" id="PF25917">
    <property type="entry name" value="BSH_RND"/>
    <property type="match status" value="1"/>
</dbReference>
<dbReference type="Proteomes" id="UP001267710">
    <property type="component" value="Unassembled WGS sequence"/>
</dbReference>
<dbReference type="PANTHER" id="PTHR30469:SF15">
    <property type="entry name" value="HLYD FAMILY OF SECRETION PROTEINS"/>
    <property type="match status" value="1"/>
</dbReference>
<feature type="signal peptide" evidence="4">
    <location>
        <begin position="1"/>
        <end position="38"/>
    </location>
</feature>
<keyword evidence="2" id="KW-0175">Coiled coil</keyword>
<evidence type="ECO:0000256" key="1">
    <source>
        <dbReference type="ARBA" id="ARBA00009477"/>
    </source>
</evidence>
<evidence type="ECO:0000256" key="3">
    <source>
        <dbReference type="SAM" id="MobiDB-lite"/>
    </source>
</evidence>
<keyword evidence="4" id="KW-0732">Signal</keyword>
<feature type="region of interest" description="Disordered" evidence="3">
    <location>
        <begin position="401"/>
        <end position="423"/>
    </location>
</feature>
<gene>
    <name evidence="7" type="ORF">QE399_001099</name>
</gene>
<evidence type="ECO:0000313" key="8">
    <source>
        <dbReference type="Proteomes" id="UP001267710"/>
    </source>
</evidence>
<dbReference type="Pfam" id="PF25975">
    <property type="entry name" value="CzcB_C"/>
    <property type="match status" value="1"/>
</dbReference>
<dbReference type="InterPro" id="IPR058649">
    <property type="entry name" value="CzcB_C"/>
</dbReference>
<dbReference type="EMBL" id="JAVIZX010000001">
    <property type="protein sequence ID" value="MDR6213410.1"/>
    <property type="molecule type" value="Genomic_DNA"/>
</dbReference>
<dbReference type="PANTHER" id="PTHR30469">
    <property type="entry name" value="MULTIDRUG RESISTANCE PROTEIN MDTA"/>
    <property type="match status" value="1"/>
</dbReference>
<dbReference type="SUPFAM" id="SSF111369">
    <property type="entry name" value="HlyD-like secretion proteins"/>
    <property type="match status" value="1"/>
</dbReference>
<evidence type="ECO:0000256" key="4">
    <source>
        <dbReference type="SAM" id="SignalP"/>
    </source>
</evidence>
<comment type="similarity">
    <text evidence="1">Belongs to the membrane fusion protein (MFP) (TC 8.A.1) family.</text>
</comment>
<proteinExistence type="inferred from homology"/>
<reference evidence="7 8" key="1">
    <citation type="submission" date="2023-08" db="EMBL/GenBank/DDBJ databases">
        <title>Functional and genomic diversity of the sorghum phyllosphere microbiome.</title>
        <authorList>
            <person name="Shade A."/>
        </authorList>
    </citation>
    <scope>NUCLEOTIDE SEQUENCE [LARGE SCALE GENOMIC DNA]</scope>
    <source>
        <strain evidence="7 8">SORGH_AS_0335</strain>
    </source>
</reference>
<dbReference type="InterPro" id="IPR006143">
    <property type="entry name" value="RND_pump_MFP"/>
</dbReference>
<dbReference type="Gene3D" id="2.40.50.100">
    <property type="match status" value="1"/>
</dbReference>
<feature type="domain" description="CzcB-like C-terminal circularly permuted SH3-like" evidence="6">
    <location>
        <begin position="331"/>
        <end position="386"/>
    </location>
</feature>
<comment type="caution">
    <text evidence="7">The sequence shown here is derived from an EMBL/GenBank/DDBJ whole genome shotgun (WGS) entry which is preliminary data.</text>
</comment>
<dbReference type="Gene3D" id="1.10.287.470">
    <property type="entry name" value="Helix hairpin bin"/>
    <property type="match status" value="1"/>
</dbReference>
<evidence type="ECO:0000259" key="6">
    <source>
        <dbReference type="Pfam" id="PF25975"/>
    </source>
</evidence>
<dbReference type="Gene3D" id="2.40.420.20">
    <property type="match status" value="1"/>
</dbReference>